<feature type="domain" description="Transposase IS4-like" evidence="1">
    <location>
        <begin position="10"/>
        <end position="92"/>
    </location>
</feature>
<dbReference type="Pfam" id="PF01609">
    <property type="entry name" value="DDE_Tnp_1"/>
    <property type="match status" value="1"/>
</dbReference>
<keyword evidence="3" id="KW-1185">Reference proteome</keyword>
<evidence type="ECO:0000259" key="1">
    <source>
        <dbReference type="Pfam" id="PF01609"/>
    </source>
</evidence>
<evidence type="ECO:0000313" key="3">
    <source>
        <dbReference type="Proteomes" id="UP001057134"/>
    </source>
</evidence>
<gene>
    <name evidence="2" type="ORF">SK3146_04842</name>
</gene>
<reference evidence="2" key="1">
    <citation type="submission" date="2018-02" db="EMBL/GenBank/DDBJ databases">
        <authorList>
            <person name="Kim S.-K."/>
            <person name="Jung H.-I."/>
            <person name="Lee S.-W."/>
        </authorList>
    </citation>
    <scope>NUCLEOTIDE SEQUENCE</scope>
    <source>
        <strain evidence="2">SK3146</strain>
    </source>
</reference>
<proteinExistence type="predicted"/>
<protein>
    <submittedName>
        <fullName evidence="2">Transposase DDE domain protein</fullName>
    </submittedName>
</protein>
<reference evidence="2" key="2">
    <citation type="journal article" date="2021" name="J Anim Sci Technol">
        <title>Complete genome sequence of Paenibacillus konkukensis sp. nov. SK3146 as a potential probiotic strain.</title>
        <authorList>
            <person name="Jung H.I."/>
            <person name="Park S."/>
            <person name="Niu K.M."/>
            <person name="Lee S.W."/>
            <person name="Kothari D."/>
            <person name="Yi K.J."/>
            <person name="Kim S.K."/>
        </authorList>
    </citation>
    <scope>NUCLEOTIDE SEQUENCE</scope>
    <source>
        <strain evidence="2">SK3146</strain>
    </source>
</reference>
<evidence type="ECO:0000313" key="2">
    <source>
        <dbReference type="EMBL" id="UQZ85553.1"/>
    </source>
</evidence>
<sequence length="105" mass="11142">MGLQFQAIGRSRGGLTTKIHAIVDALGNPLRFELSGGQSHDCMTGYEMLKSMELTGTNVLADRGYDTNAILDLLQGQQANPVIPSRNLAVFSEIATGGFTKNATG</sequence>
<dbReference type="EMBL" id="CP027059">
    <property type="protein sequence ID" value="UQZ85553.1"/>
    <property type="molecule type" value="Genomic_DNA"/>
</dbReference>
<dbReference type="InterPro" id="IPR002559">
    <property type="entry name" value="Transposase_11"/>
</dbReference>
<organism evidence="2 3">
    <name type="scientific">Paenibacillus konkukensis</name>
    <dbReference type="NCBI Taxonomy" id="2020716"/>
    <lineage>
        <taxon>Bacteria</taxon>
        <taxon>Bacillati</taxon>
        <taxon>Bacillota</taxon>
        <taxon>Bacilli</taxon>
        <taxon>Bacillales</taxon>
        <taxon>Paenibacillaceae</taxon>
        <taxon>Paenibacillus</taxon>
    </lineage>
</organism>
<dbReference type="Proteomes" id="UP001057134">
    <property type="component" value="Chromosome"/>
</dbReference>
<name>A0ABY4RTY7_9BACL</name>
<accession>A0ABY4RTY7</accession>